<keyword evidence="9 18" id="KW-0720">Serine protease</keyword>
<dbReference type="Pfam" id="PF00089">
    <property type="entry name" value="Trypsin"/>
    <property type="match status" value="1"/>
</dbReference>
<organism evidence="23 24">
    <name type="scientific">Synaphobranchus kaupii</name>
    <name type="common">Kaup's arrowtooth eel</name>
    <dbReference type="NCBI Taxonomy" id="118154"/>
    <lineage>
        <taxon>Eukaryota</taxon>
        <taxon>Metazoa</taxon>
        <taxon>Chordata</taxon>
        <taxon>Craniata</taxon>
        <taxon>Vertebrata</taxon>
        <taxon>Euteleostomi</taxon>
        <taxon>Actinopterygii</taxon>
        <taxon>Neopterygii</taxon>
        <taxon>Teleostei</taxon>
        <taxon>Anguilliformes</taxon>
        <taxon>Synaphobranchidae</taxon>
        <taxon>Synaphobranchus</taxon>
    </lineage>
</organism>
<keyword evidence="6 18" id="KW-0645">Protease</keyword>
<feature type="disulfide bond" description="Interchain (between A and B chains)" evidence="15">
    <location>
        <begin position="319"/>
        <end position="455"/>
    </location>
</feature>
<dbReference type="PROSITE" id="PS00134">
    <property type="entry name" value="TRYPSIN_HIS"/>
    <property type="match status" value="1"/>
</dbReference>
<dbReference type="PANTHER" id="PTHR24264">
    <property type="entry name" value="TRYPSIN-RELATED"/>
    <property type="match status" value="1"/>
</dbReference>
<dbReference type="SUPFAM" id="SSF57603">
    <property type="entry name" value="FnI-like domain"/>
    <property type="match status" value="1"/>
</dbReference>
<dbReference type="GO" id="GO:0031639">
    <property type="term" value="P:plasminogen activation"/>
    <property type="evidence" value="ECO:0007669"/>
    <property type="project" value="InterPro"/>
</dbReference>
<dbReference type="SMART" id="SM00181">
    <property type="entry name" value="EGF"/>
    <property type="match status" value="1"/>
</dbReference>
<dbReference type="FunFam" id="2.40.10.10:FF:000003">
    <property type="entry name" value="Transmembrane serine protease 3"/>
    <property type="match status" value="1"/>
</dbReference>
<feature type="disulfide bond" evidence="15 16">
    <location>
        <begin position="109"/>
        <end position="118"/>
    </location>
</feature>
<dbReference type="InterPro" id="IPR009003">
    <property type="entry name" value="Peptidase_S1_PA"/>
</dbReference>
<evidence type="ECO:0000259" key="20">
    <source>
        <dbReference type="PROSITE" id="PS50026"/>
    </source>
</evidence>
<dbReference type="SUPFAM" id="SSF57440">
    <property type="entry name" value="Kringle-like"/>
    <property type="match status" value="2"/>
</dbReference>
<feature type="disulfide bond" evidence="15 16">
    <location>
        <begin position="90"/>
        <end position="107"/>
    </location>
</feature>
<sequence>MKRLLGLLLLLSALCCSLGDEGALRRVRRGTRSWTVSLSEHCRDVEGRMRVRGETWLRWRAQRAEFCRCSSRGRERCHTVPVTTCPVSQCYNGGACKEAVYSSDFLCQCPPGFRGDRCEINTTEKCIVGRGQSYRGTWSSNAAGYECVNWNSTALWGKKYTARRLDASTLGLANHNYCRNPDNDTMPWCYVFQGIQVVWKYCNLSTCPSDANLECVQSNGRAYRGTKSVTKSGTRCLPWDAPPVSRKMYSAWRSDARALGLGSHSFCRNPDGDLAPWCHVYKGSKLTWELCDISKCVRGPSGGITLGPRGTTINNQATCGRRVESPALGGPMFRMWGGQESDITAQPWQAAITYYSKRSKEQVFRCGGVLIGSCWVLSAAHCFPKDPRKIGPLKVTLGRTFRKENSSGEQIFNVEKYWVHETFDSETYDNDIAILRLKTDIGICAINSPEVLPVCVPKPNMVLPDWTECEISGYGKESEFSAFYSERVKRGRVRLWPHDRCVPERLAGRTITENMLCAGDTRGLDDACKGDSGGPLVCQKEGRMMLLGIISWGDGCGKKDTPGVYTRVTKYIGWIARRMAARGV</sequence>
<dbReference type="InterPro" id="IPR013806">
    <property type="entry name" value="Kringle-like"/>
</dbReference>
<feature type="disulfide bond" evidence="15">
    <location>
        <begin position="42"/>
        <end position="69"/>
    </location>
</feature>
<dbReference type="PROSITE" id="PS00022">
    <property type="entry name" value="EGF_1"/>
    <property type="match status" value="1"/>
</dbReference>
<comment type="caution">
    <text evidence="23">The sequence shown here is derived from an EMBL/GenBank/DDBJ whole genome shotgun (WGS) entry which is preliminary data.</text>
</comment>
<feature type="active site" description="Charge relay system" evidence="14">
    <location>
        <position position="532"/>
    </location>
</feature>
<feature type="disulfide bond" evidence="15">
    <location>
        <begin position="147"/>
        <end position="189"/>
    </location>
</feature>
<evidence type="ECO:0000256" key="10">
    <source>
        <dbReference type="ARBA" id="ARBA00023157"/>
    </source>
</evidence>
<evidence type="ECO:0000256" key="12">
    <source>
        <dbReference type="ARBA" id="ARBA00023202"/>
    </source>
</evidence>
<keyword evidence="24" id="KW-1185">Reference proteome</keyword>
<feature type="active site" description="Charge relay system" evidence="14">
    <location>
        <position position="381"/>
    </location>
</feature>
<feature type="chain" id="PRO_5040496435" description="T-plasminogen activator" evidence="19">
    <location>
        <begin position="20"/>
        <end position="584"/>
    </location>
</feature>
<dbReference type="SMART" id="SM00130">
    <property type="entry name" value="KR"/>
    <property type="match status" value="2"/>
</dbReference>
<dbReference type="AlphaFoldDB" id="A0A9Q1GB58"/>
<feature type="active site" description="Charge relay system" evidence="14">
    <location>
        <position position="431"/>
    </location>
</feature>
<proteinExistence type="predicted"/>
<dbReference type="Gene3D" id="2.10.70.10">
    <property type="entry name" value="Complement Module, domain 1"/>
    <property type="match status" value="1"/>
</dbReference>
<feature type="domain" description="Peptidase S1" evidence="22">
    <location>
        <begin position="335"/>
        <end position="580"/>
    </location>
</feature>
<feature type="disulfide bond" evidence="15">
    <location>
        <begin position="67"/>
        <end position="77"/>
    </location>
</feature>
<feature type="disulfide bond" evidence="15">
    <location>
        <begin position="366"/>
        <end position="382"/>
    </location>
</feature>
<dbReference type="GO" id="GO:0004252">
    <property type="term" value="F:serine-type endopeptidase activity"/>
    <property type="evidence" value="ECO:0007669"/>
    <property type="project" value="UniProtKB-EC"/>
</dbReference>
<evidence type="ECO:0000256" key="8">
    <source>
        <dbReference type="ARBA" id="ARBA00022801"/>
    </source>
</evidence>
<dbReference type="FunFam" id="2.40.20.10:FF:000001">
    <property type="entry name" value="Urokinase-type plasminogen activator"/>
    <property type="match status" value="2"/>
</dbReference>
<keyword evidence="10 15" id="KW-1015">Disulfide bond</keyword>
<dbReference type="InterPro" id="IPR050127">
    <property type="entry name" value="Serine_Proteases_S1"/>
</dbReference>
<feature type="disulfide bond" evidence="15">
    <location>
        <begin position="126"/>
        <end position="207"/>
    </location>
</feature>
<dbReference type="PANTHER" id="PTHR24264:SF42">
    <property type="entry name" value="TISSUE-TYPE PLASMINOGEN ACTIVATOR"/>
    <property type="match status" value="1"/>
</dbReference>
<evidence type="ECO:0000256" key="15">
    <source>
        <dbReference type="PIRSR" id="PIRSR001145-3"/>
    </source>
</evidence>
<dbReference type="PROSITE" id="PS50026">
    <property type="entry name" value="EGF_3"/>
    <property type="match status" value="1"/>
</dbReference>
<evidence type="ECO:0000256" key="1">
    <source>
        <dbReference type="ARBA" id="ARBA00001538"/>
    </source>
</evidence>
<keyword evidence="7 19" id="KW-0732">Signal</keyword>
<keyword evidence="5 17" id="KW-0420">Kringle</keyword>
<evidence type="ECO:0000259" key="22">
    <source>
        <dbReference type="PROSITE" id="PS50240"/>
    </source>
</evidence>
<keyword evidence="3" id="KW-0964">Secreted</keyword>
<dbReference type="OrthoDB" id="6020543at2759"/>
<keyword evidence="11" id="KW-0325">Glycoprotein</keyword>
<dbReference type="GO" id="GO:0014909">
    <property type="term" value="P:smooth muscle cell migration"/>
    <property type="evidence" value="ECO:0007669"/>
    <property type="project" value="TreeGrafter"/>
</dbReference>
<feature type="disulfide bond" evidence="15">
    <location>
        <begin position="215"/>
        <end position="296"/>
    </location>
</feature>
<dbReference type="GO" id="GO:0033993">
    <property type="term" value="P:response to lipid"/>
    <property type="evidence" value="ECO:0007669"/>
    <property type="project" value="UniProtKB-ARBA"/>
</dbReference>
<dbReference type="InterPro" id="IPR033116">
    <property type="entry name" value="TRYPSIN_SER"/>
</dbReference>
<dbReference type="Gene3D" id="2.40.20.10">
    <property type="entry name" value="Plasminogen Kringle 4"/>
    <property type="match status" value="2"/>
</dbReference>
<dbReference type="InterPro" id="IPR001254">
    <property type="entry name" value="Trypsin_dom"/>
</dbReference>
<dbReference type="Pfam" id="PF00051">
    <property type="entry name" value="Kringle"/>
    <property type="match status" value="2"/>
</dbReference>
<feature type="disulfide bond" evidence="15">
    <location>
        <begin position="178"/>
        <end position="202"/>
    </location>
</feature>
<name>A0A9Q1GB58_SYNKA</name>
<feature type="disulfide bond" evidence="15">
    <location>
        <begin position="528"/>
        <end position="556"/>
    </location>
</feature>
<feature type="disulfide bond" evidence="15">
    <location>
        <begin position="469"/>
        <end position="538"/>
    </location>
</feature>
<dbReference type="Gene3D" id="2.40.10.10">
    <property type="entry name" value="Trypsin-like serine proteases"/>
    <property type="match status" value="2"/>
</dbReference>
<feature type="domain" description="Kringle" evidence="21">
    <location>
        <begin position="214"/>
        <end position="296"/>
    </location>
</feature>
<evidence type="ECO:0000256" key="16">
    <source>
        <dbReference type="PROSITE-ProRule" id="PRU00076"/>
    </source>
</evidence>
<dbReference type="PRINTS" id="PR00018">
    <property type="entry name" value="KRINGLE"/>
</dbReference>
<dbReference type="GO" id="GO:0005615">
    <property type="term" value="C:extracellular space"/>
    <property type="evidence" value="ECO:0007669"/>
    <property type="project" value="TreeGrafter"/>
</dbReference>
<feature type="disulfide bond" evidence="15">
    <location>
        <begin position="85"/>
        <end position="96"/>
    </location>
</feature>
<evidence type="ECO:0000256" key="5">
    <source>
        <dbReference type="ARBA" id="ARBA00022572"/>
    </source>
</evidence>
<dbReference type="InterPro" id="IPR001314">
    <property type="entry name" value="Peptidase_S1A"/>
</dbReference>
<dbReference type="InterPro" id="IPR018056">
    <property type="entry name" value="Kringle_CS"/>
</dbReference>
<keyword evidence="4 16" id="KW-0245">EGF-like domain</keyword>
<evidence type="ECO:0000256" key="19">
    <source>
        <dbReference type="SAM" id="SignalP"/>
    </source>
</evidence>
<dbReference type="CDD" id="cd00190">
    <property type="entry name" value="Tryp_SPc"/>
    <property type="match status" value="1"/>
</dbReference>
<feature type="signal peptide" evidence="19">
    <location>
        <begin position="1"/>
        <end position="19"/>
    </location>
</feature>
<evidence type="ECO:0000256" key="13">
    <source>
        <dbReference type="ARBA" id="ARBA00036320"/>
    </source>
</evidence>
<dbReference type="Gene3D" id="2.10.25.10">
    <property type="entry name" value="Laminin"/>
    <property type="match status" value="1"/>
</dbReference>
<evidence type="ECO:0000256" key="17">
    <source>
        <dbReference type="PROSITE-ProRule" id="PRU00121"/>
    </source>
</evidence>
<comment type="catalytic activity">
    <reaction evidence="13">
        <text>Preferential cleavage: Arg-|-Xaa, Lys-|-Xaa.</text>
        <dbReference type="EC" id="3.4.21.4"/>
    </reaction>
</comment>
<evidence type="ECO:0000259" key="21">
    <source>
        <dbReference type="PROSITE" id="PS50070"/>
    </source>
</evidence>
<dbReference type="InterPro" id="IPR043504">
    <property type="entry name" value="Peptidase_S1_PA_chymotrypsin"/>
</dbReference>
<dbReference type="InterPro" id="IPR038178">
    <property type="entry name" value="Kringle_sf"/>
</dbReference>
<dbReference type="PROSITE" id="PS00135">
    <property type="entry name" value="TRYPSIN_SER"/>
    <property type="match status" value="1"/>
</dbReference>
<evidence type="ECO:0000256" key="14">
    <source>
        <dbReference type="PIRSR" id="PIRSR001145-1"/>
    </source>
</evidence>
<evidence type="ECO:0000256" key="18">
    <source>
        <dbReference type="RuleBase" id="RU363034"/>
    </source>
</evidence>
<dbReference type="InterPro" id="IPR018114">
    <property type="entry name" value="TRYPSIN_HIS"/>
</dbReference>
<evidence type="ECO:0000256" key="9">
    <source>
        <dbReference type="ARBA" id="ARBA00022825"/>
    </source>
</evidence>
<dbReference type="PROSITE" id="PS50070">
    <property type="entry name" value="KRINGLE_2"/>
    <property type="match status" value="2"/>
</dbReference>
<feature type="domain" description="EGF-like" evidence="20">
    <location>
        <begin position="81"/>
        <end position="119"/>
    </location>
</feature>
<dbReference type="SUPFAM" id="SSF50494">
    <property type="entry name" value="Trypsin-like serine proteases"/>
    <property type="match status" value="1"/>
</dbReference>
<dbReference type="GO" id="GO:1901701">
    <property type="term" value="P:cellular response to oxygen-containing compound"/>
    <property type="evidence" value="ECO:0007669"/>
    <property type="project" value="UniProtKB-ARBA"/>
</dbReference>
<feature type="disulfide bond" evidence="15">
    <location>
        <begin position="236"/>
        <end position="278"/>
    </location>
</feature>
<dbReference type="PROSITE" id="PS01186">
    <property type="entry name" value="EGF_2"/>
    <property type="match status" value="1"/>
</dbReference>
<feature type="disulfide bond" evidence="15">
    <location>
        <begin position="374"/>
        <end position="444"/>
    </location>
</feature>
<dbReference type="InterPro" id="IPR000001">
    <property type="entry name" value="Kringle"/>
</dbReference>
<evidence type="ECO:0000256" key="6">
    <source>
        <dbReference type="ARBA" id="ARBA00022670"/>
    </source>
</evidence>
<feature type="disulfide bond" evidence="15">
    <location>
        <begin position="267"/>
        <end position="291"/>
    </location>
</feature>
<dbReference type="PRINTS" id="PR00722">
    <property type="entry name" value="CHYMOTRYPSIN"/>
</dbReference>
<dbReference type="CDD" id="cd00054">
    <property type="entry name" value="EGF_CA"/>
    <property type="match status" value="1"/>
</dbReference>
<comment type="catalytic activity">
    <reaction evidence="1">
        <text>Specific cleavage of Arg-|-Val bond in plasminogen to form plasmin.</text>
        <dbReference type="EC" id="3.4.21.68"/>
    </reaction>
</comment>
<reference evidence="23" key="1">
    <citation type="journal article" date="2023" name="Science">
        <title>Genome structures resolve the early diversification of teleost fishes.</title>
        <authorList>
            <person name="Parey E."/>
            <person name="Louis A."/>
            <person name="Montfort J."/>
            <person name="Bouchez O."/>
            <person name="Roques C."/>
            <person name="Iampietro C."/>
            <person name="Lluch J."/>
            <person name="Castinel A."/>
            <person name="Donnadieu C."/>
            <person name="Desvignes T."/>
            <person name="Floi Bucao C."/>
            <person name="Jouanno E."/>
            <person name="Wen M."/>
            <person name="Mejri S."/>
            <person name="Dirks R."/>
            <person name="Jansen H."/>
            <person name="Henkel C."/>
            <person name="Chen W.J."/>
            <person name="Zahm M."/>
            <person name="Cabau C."/>
            <person name="Klopp C."/>
            <person name="Thompson A.W."/>
            <person name="Robinson-Rechavi M."/>
            <person name="Braasch I."/>
            <person name="Lecointre G."/>
            <person name="Bobe J."/>
            <person name="Postlethwait J.H."/>
            <person name="Berthelot C."/>
            <person name="Roest Crollius H."/>
            <person name="Guiguen Y."/>
        </authorList>
    </citation>
    <scope>NUCLEOTIDE SEQUENCE</scope>
    <source>
        <strain evidence="23">WJC10195</strain>
    </source>
</reference>
<evidence type="ECO:0000256" key="2">
    <source>
        <dbReference type="ARBA" id="ARBA00004239"/>
    </source>
</evidence>
<evidence type="ECO:0000313" key="24">
    <source>
        <dbReference type="Proteomes" id="UP001152622"/>
    </source>
</evidence>
<comment type="caution">
    <text evidence="16">Lacks conserved residue(s) required for the propagation of feature annotation.</text>
</comment>
<dbReference type="InterPro" id="IPR026280">
    <property type="entry name" value="Tissue_plasm_act"/>
</dbReference>
<dbReference type="Proteomes" id="UP001152622">
    <property type="component" value="Chromosome 1"/>
</dbReference>
<feature type="domain" description="Kringle" evidence="21">
    <location>
        <begin position="125"/>
        <end position="207"/>
    </location>
</feature>
<dbReference type="EMBL" id="JAINUF010000001">
    <property type="protein sequence ID" value="KAJ8380328.1"/>
    <property type="molecule type" value="Genomic_DNA"/>
</dbReference>
<feature type="disulfide bond" evidence="15">
    <location>
        <begin position="501"/>
        <end position="517"/>
    </location>
</feature>
<dbReference type="CDD" id="cd00108">
    <property type="entry name" value="KR"/>
    <property type="match status" value="2"/>
</dbReference>
<dbReference type="SMART" id="SM00020">
    <property type="entry name" value="Tryp_SPc"/>
    <property type="match status" value="1"/>
</dbReference>
<evidence type="ECO:0000256" key="4">
    <source>
        <dbReference type="ARBA" id="ARBA00022536"/>
    </source>
</evidence>
<comment type="subcellular location">
    <subcellularLocation>
        <location evidence="2">Secreted</location>
        <location evidence="2">Extracellular space</location>
    </subcellularLocation>
</comment>
<keyword evidence="8 18" id="KW-0378">Hydrolase</keyword>
<evidence type="ECO:0000256" key="11">
    <source>
        <dbReference type="ARBA" id="ARBA00023180"/>
    </source>
</evidence>
<protein>
    <recommendedName>
        <fullName evidence="25">T-plasminogen activator</fullName>
    </recommendedName>
</protein>
<dbReference type="InterPro" id="IPR000742">
    <property type="entry name" value="EGF"/>
</dbReference>
<evidence type="ECO:0000256" key="3">
    <source>
        <dbReference type="ARBA" id="ARBA00022525"/>
    </source>
</evidence>
<evidence type="ECO:0000313" key="23">
    <source>
        <dbReference type="EMBL" id="KAJ8380328.1"/>
    </source>
</evidence>
<dbReference type="PROSITE" id="PS50240">
    <property type="entry name" value="TRYPSIN_DOM"/>
    <property type="match status" value="1"/>
</dbReference>
<gene>
    <name evidence="23" type="ORF">SKAU_G00011060</name>
</gene>
<keyword evidence="12" id="KW-0617">Plasminogen activation</keyword>
<dbReference type="PROSITE" id="PS00021">
    <property type="entry name" value="KRINGLE_1"/>
    <property type="match status" value="2"/>
</dbReference>
<evidence type="ECO:0000256" key="7">
    <source>
        <dbReference type="ARBA" id="ARBA00022729"/>
    </source>
</evidence>
<dbReference type="PIRSF" id="PIRSF001145">
    <property type="entry name" value="Tissue_plasm_act"/>
    <property type="match status" value="1"/>
</dbReference>
<evidence type="ECO:0008006" key="25">
    <source>
        <dbReference type="Google" id="ProtNLM"/>
    </source>
</evidence>
<accession>A0A9Q1GB58</accession>
<dbReference type="Pfam" id="PF00008">
    <property type="entry name" value="EGF"/>
    <property type="match status" value="1"/>
</dbReference>